<feature type="compositionally biased region" description="Low complexity" evidence="1">
    <location>
        <begin position="23"/>
        <end position="63"/>
    </location>
</feature>
<accession>A0A9P2WRW7</accession>
<keyword evidence="3" id="KW-1185">Reference proteome</keyword>
<dbReference type="Proteomes" id="UP000014184">
    <property type="component" value="Unassembled WGS sequence"/>
</dbReference>
<evidence type="ECO:0000256" key="1">
    <source>
        <dbReference type="SAM" id="MobiDB-lite"/>
    </source>
</evidence>
<gene>
    <name evidence="2" type="ORF">TM51_04863</name>
</gene>
<sequence>MACSEAGGDDLMRLIGVAAVRHSSAAAHASGTTAGPGTPAAQCRRGPRAAAAPHPASRASSPVPRRRRARTAGSPHAGAEPSWRKLRAC</sequence>
<reference evidence="2 3" key="1">
    <citation type="journal article" date="2013" name="Genome Announc.">
        <title>Draft Genome Sequence of the Lignocellulose Decomposer Thermobifida fusca Strain TM51.</title>
        <authorList>
            <person name="Toth A."/>
            <person name="Barna T."/>
            <person name="Nagy I."/>
            <person name="Horvath B."/>
            <person name="Nagy I."/>
            <person name="Tancsics A."/>
            <person name="Kriszt B."/>
            <person name="Baka E."/>
            <person name="Fekete C."/>
            <person name="Kukolya J."/>
        </authorList>
    </citation>
    <scope>NUCLEOTIDE SEQUENCE [LARGE SCALE GENOMIC DNA]</scope>
    <source>
        <strain evidence="2 3">TM51</strain>
    </source>
</reference>
<name>A0A9P2WRW7_THEFU</name>
<protein>
    <submittedName>
        <fullName evidence="2">Uncharacterized protein</fullName>
    </submittedName>
</protein>
<feature type="region of interest" description="Disordered" evidence="1">
    <location>
        <begin position="23"/>
        <end position="89"/>
    </location>
</feature>
<dbReference type="EMBL" id="AOSG01000022">
    <property type="protein sequence ID" value="EOR72048.1"/>
    <property type="molecule type" value="Genomic_DNA"/>
</dbReference>
<organism evidence="2 3">
    <name type="scientific">Thermobifida fusca TM51</name>
    <dbReference type="NCBI Taxonomy" id="1169414"/>
    <lineage>
        <taxon>Bacteria</taxon>
        <taxon>Bacillati</taxon>
        <taxon>Actinomycetota</taxon>
        <taxon>Actinomycetes</taxon>
        <taxon>Streptosporangiales</taxon>
        <taxon>Nocardiopsidaceae</taxon>
        <taxon>Thermobifida</taxon>
    </lineage>
</organism>
<evidence type="ECO:0000313" key="3">
    <source>
        <dbReference type="Proteomes" id="UP000014184"/>
    </source>
</evidence>
<proteinExistence type="predicted"/>
<evidence type="ECO:0000313" key="2">
    <source>
        <dbReference type="EMBL" id="EOR72048.1"/>
    </source>
</evidence>
<comment type="caution">
    <text evidence="2">The sequence shown here is derived from an EMBL/GenBank/DDBJ whole genome shotgun (WGS) entry which is preliminary data.</text>
</comment>
<dbReference type="AlphaFoldDB" id="A0A9P2WRW7"/>